<dbReference type="GO" id="GO:0020037">
    <property type="term" value="F:heme binding"/>
    <property type="evidence" value="ECO:0007669"/>
    <property type="project" value="InterPro"/>
</dbReference>
<dbReference type="InterPro" id="IPR001128">
    <property type="entry name" value="Cyt_P450"/>
</dbReference>
<reference evidence="8 9" key="1">
    <citation type="journal article" date="2010" name="Proc. Natl. Acad. Sci. U.S.A.">
        <title>Insights into evolution of multicellular fungi from the assembled chromosomes of the mushroom Coprinopsis cinerea (Coprinus cinereus).</title>
        <authorList>
            <person name="Stajich J.E."/>
            <person name="Wilke S.K."/>
            <person name="Ahren D."/>
            <person name="Au C.H."/>
            <person name="Birren B.W."/>
            <person name="Borodovsky M."/>
            <person name="Burns C."/>
            <person name="Canback B."/>
            <person name="Casselton L.A."/>
            <person name="Cheng C.K."/>
            <person name="Deng J."/>
            <person name="Dietrich F.S."/>
            <person name="Fargo D.C."/>
            <person name="Farman M.L."/>
            <person name="Gathman A.C."/>
            <person name="Goldberg J."/>
            <person name="Guigo R."/>
            <person name="Hoegger P.J."/>
            <person name="Hooker J.B."/>
            <person name="Huggins A."/>
            <person name="James T.Y."/>
            <person name="Kamada T."/>
            <person name="Kilaru S."/>
            <person name="Kodira C."/>
            <person name="Kues U."/>
            <person name="Kupfer D."/>
            <person name="Kwan H.S."/>
            <person name="Lomsadze A."/>
            <person name="Li W."/>
            <person name="Lilly W.W."/>
            <person name="Ma L.J."/>
            <person name="Mackey A.J."/>
            <person name="Manning G."/>
            <person name="Martin F."/>
            <person name="Muraguchi H."/>
            <person name="Natvig D.O."/>
            <person name="Palmerini H."/>
            <person name="Ramesh M.A."/>
            <person name="Rehmeyer C.J."/>
            <person name="Roe B.A."/>
            <person name="Shenoy N."/>
            <person name="Stanke M."/>
            <person name="Ter-Hovhannisyan V."/>
            <person name="Tunlid A."/>
            <person name="Velagapudi R."/>
            <person name="Vision T.J."/>
            <person name="Zeng Q."/>
            <person name="Zolan M.E."/>
            <person name="Pukkila P.J."/>
        </authorList>
    </citation>
    <scope>NUCLEOTIDE SEQUENCE [LARGE SCALE GENOMIC DNA]</scope>
    <source>
        <strain evidence="9">Okayama-7 / 130 / ATCC MYA-4618 / FGSC 9003</strain>
    </source>
</reference>
<dbReference type="GeneID" id="6010465"/>
<keyword evidence="6 7" id="KW-0349">Heme</keyword>
<keyword evidence="7" id="KW-0503">Monooxygenase</keyword>
<organism evidence="8 9">
    <name type="scientific">Coprinopsis cinerea (strain Okayama-7 / 130 / ATCC MYA-4618 / FGSC 9003)</name>
    <name type="common">Inky cap fungus</name>
    <name type="synonym">Hormographiella aspergillata</name>
    <dbReference type="NCBI Taxonomy" id="240176"/>
    <lineage>
        <taxon>Eukaryota</taxon>
        <taxon>Fungi</taxon>
        <taxon>Dikarya</taxon>
        <taxon>Basidiomycota</taxon>
        <taxon>Agaricomycotina</taxon>
        <taxon>Agaricomycetes</taxon>
        <taxon>Agaricomycetidae</taxon>
        <taxon>Agaricales</taxon>
        <taxon>Agaricineae</taxon>
        <taxon>Psathyrellaceae</taxon>
        <taxon>Coprinopsis</taxon>
    </lineage>
</organism>
<evidence type="ECO:0000256" key="6">
    <source>
        <dbReference type="PIRSR" id="PIRSR602403-1"/>
    </source>
</evidence>
<dbReference type="HOGENOM" id="CLU_022195_0_2_1"/>
<accession>A8NIB8</accession>
<evidence type="ECO:0000256" key="5">
    <source>
        <dbReference type="ARBA" id="ARBA00023004"/>
    </source>
</evidence>
<evidence type="ECO:0000256" key="1">
    <source>
        <dbReference type="ARBA" id="ARBA00001971"/>
    </source>
</evidence>
<evidence type="ECO:0000313" key="9">
    <source>
        <dbReference type="Proteomes" id="UP000001861"/>
    </source>
</evidence>
<dbReference type="InterPro" id="IPR017972">
    <property type="entry name" value="Cyt_P450_CS"/>
</dbReference>
<proteinExistence type="inferred from homology"/>
<dbReference type="PROSITE" id="PS00086">
    <property type="entry name" value="CYTOCHROME_P450"/>
    <property type="match status" value="1"/>
</dbReference>
<dbReference type="PRINTS" id="PR00465">
    <property type="entry name" value="EP450IV"/>
</dbReference>
<dbReference type="AlphaFoldDB" id="A8NIB8"/>
<evidence type="ECO:0000256" key="2">
    <source>
        <dbReference type="ARBA" id="ARBA00010617"/>
    </source>
</evidence>
<dbReference type="SUPFAM" id="SSF48264">
    <property type="entry name" value="Cytochrome P450"/>
    <property type="match status" value="1"/>
</dbReference>
<dbReference type="OrthoDB" id="1844152at2759"/>
<dbReference type="KEGG" id="cci:CC1G_01638"/>
<evidence type="ECO:0000313" key="8">
    <source>
        <dbReference type="EMBL" id="EAU87991.2"/>
    </source>
</evidence>
<keyword evidence="3 6" id="KW-0479">Metal-binding</keyword>
<name>A8NIB8_COPC7</name>
<dbReference type="VEuPathDB" id="FungiDB:CC1G_01638"/>
<dbReference type="PANTHER" id="PTHR46206">
    <property type="entry name" value="CYTOCHROME P450"/>
    <property type="match status" value="1"/>
</dbReference>
<sequence>MSWMQVLGIGAACWLLYQWVLFHITKRKLRHIPTVGSDGFITSYISAWKFMVNGHQMIQEGYEKYPGKAFKVPTLVTPNRWLIIVSGTKLVEDFRKATEEQLSFKNVAFELLHTDHLFGTANMRTEPYHIDVVRGPMTRGFPGRFDEIKEEIHESFSDLMPPSDDWTPYAIHSALIPIVCRTSNRLFVGLPLCRNPEYRRIQENLTIHIFAAANFLNVLPAFMRPLVGRLITKFPADNKRLQKHLGPLINERIAMDEANGRKWEGRPNDLISWLLDLVPPELKNLPDLTLRIISINIAAIHTTSITLSNTLFDLAPRQEYIEPLRKEVEEIIEEYGWTKEAMGRMRKLDSFIKESSRVSGLASLSVTRKSMTDYKLSDGTVLPAGFRVAVAAIPTHLDPSVYDDAAEFKGFRFAEKREGGEEFDHLRHQMVSLDPNFLFFGHGRPACPGRFFAVNEVKAMLAYILMNYDFKLPEDSKTPPSPHWFASNRSPNQFAKILFRKRQRA</sequence>
<feature type="binding site" description="axial binding residue" evidence="6">
    <location>
        <position position="447"/>
    </location>
    <ligand>
        <name>heme</name>
        <dbReference type="ChEBI" id="CHEBI:30413"/>
    </ligand>
    <ligandPart>
        <name>Fe</name>
        <dbReference type="ChEBI" id="CHEBI:18248"/>
    </ligandPart>
</feature>
<dbReference type="RefSeq" id="XP_001833961.2">
    <property type="nucleotide sequence ID" value="XM_001833909.2"/>
</dbReference>
<dbReference type="GO" id="GO:0016705">
    <property type="term" value="F:oxidoreductase activity, acting on paired donors, with incorporation or reduction of molecular oxygen"/>
    <property type="evidence" value="ECO:0007669"/>
    <property type="project" value="InterPro"/>
</dbReference>
<dbReference type="Proteomes" id="UP000001861">
    <property type="component" value="Unassembled WGS sequence"/>
</dbReference>
<dbReference type="GO" id="GO:0004497">
    <property type="term" value="F:monooxygenase activity"/>
    <property type="evidence" value="ECO:0007669"/>
    <property type="project" value="UniProtKB-KW"/>
</dbReference>
<dbReference type="STRING" id="240176.A8NIB8"/>
<dbReference type="InterPro" id="IPR002403">
    <property type="entry name" value="Cyt_P450_E_grp-IV"/>
</dbReference>
<keyword evidence="5 6" id="KW-0408">Iron</keyword>
<dbReference type="InParanoid" id="A8NIB8"/>
<keyword evidence="4 7" id="KW-0560">Oxidoreductase</keyword>
<gene>
    <name evidence="8" type="ORF">CC1G_01638</name>
</gene>
<dbReference type="OMA" id="MACAHII"/>
<dbReference type="GO" id="GO:0005506">
    <property type="term" value="F:iron ion binding"/>
    <property type="evidence" value="ECO:0007669"/>
    <property type="project" value="InterPro"/>
</dbReference>
<comment type="cofactor">
    <cofactor evidence="1 6">
        <name>heme</name>
        <dbReference type="ChEBI" id="CHEBI:30413"/>
    </cofactor>
</comment>
<comment type="caution">
    <text evidence="8">The sequence shown here is derived from an EMBL/GenBank/DDBJ whole genome shotgun (WGS) entry which is preliminary data.</text>
</comment>
<evidence type="ECO:0000256" key="7">
    <source>
        <dbReference type="RuleBase" id="RU000461"/>
    </source>
</evidence>
<evidence type="ECO:0000256" key="4">
    <source>
        <dbReference type="ARBA" id="ARBA00023002"/>
    </source>
</evidence>
<evidence type="ECO:0000256" key="3">
    <source>
        <dbReference type="ARBA" id="ARBA00022723"/>
    </source>
</evidence>
<dbReference type="eggNOG" id="KOG0158">
    <property type="taxonomic scope" value="Eukaryota"/>
</dbReference>
<comment type="similarity">
    <text evidence="2 7">Belongs to the cytochrome P450 family.</text>
</comment>
<keyword evidence="9" id="KW-1185">Reference proteome</keyword>
<dbReference type="CDD" id="cd11041">
    <property type="entry name" value="CYP503A1-like"/>
    <property type="match status" value="1"/>
</dbReference>
<protein>
    <submittedName>
        <fullName evidence="8">Cytochrome P450</fullName>
    </submittedName>
</protein>
<dbReference type="Gene3D" id="1.10.630.10">
    <property type="entry name" value="Cytochrome P450"/>
    <property type="match status" value="1"/>
</dbReference>
<dbReference type="EMBL" id="AACS02000010">
    <property type="protein sequence ID" value="EAU87991.2"/>
    <property type="molecule type" value="Genomic_DNA"/>
</dbReference>
<dbReference type="Pfam" id="PF00067">
    <property type="entry name" value="p450"/>
    <property type="match status" value="1"/>
</dbReference>
<dbReference type="InterPro" id="IPR036396">
    <property type="entry name" value="Cyt_P450_sf"/>
</dbReference>